<reference evidence="1 2" key="1">
    <citation type="journal article" date="2012" name="J. Bacteriol.">
        <title>Genome Sequence of Fibrella aestuarina BUZ 2T, a Filamentous Marine Bacterium.</title>
        <authorList>
            <person name="Filippini M."/>
            <person name="Qi W."/>
            <person name="Blom J."/>
            <person name="Goesmann A."/>
            <person name="Smits T.H."/>
            <person name="Bagheri H.C."/>
        </authorList>
    </citation>
    <scope>NUCLEOTIDE SEQUENCE [LARGE SCALE GENOMIC DNA]</scope>
    <source>
        <strain evidence="2">BUZ 2T</strain>
    </source>
</reference>
<dbReference type="InterPro" id="IPR036388">
    <property type="entry name" value="WH-like_DNA-bd_sf"/>
</dbReference>
<gene>
    <name evidence="1" type="ORF">FAES_3261</name>
</gene>
<sequence>MQEKTELRYWVKMKVYGGTTTWVSKCKHMGQTHLYSYIIATFNRATGEWSNTGPARTALKQLYDLEESTIYRYLGMLKREGLLNKGQKGTYLVNPEWISYGEDTGGRRRKKSDPE</sequence>
<dbReference type="InterPro" id="IPR036390">
    <property type="entry name" value="WH_DNA-bd_sf"/>
</dbReference>
<dbReference type="KEGG" id="fae:FAES_3261"/>
<dbReference type="HOGENOM" id="CLU_2105331_0_0_10"/>
<dbReference type="EMBL" id="HE796683">
    <property type="protein sequence ID" value="CCH01270.1"/>
    <property type="molecule type" value="Genomic_DNA"/>
</dbReference>
<dbReference type="Proteomes" id="UP000011058">
    <property type="component" value="Chromosome"/>
</dbReference>
<dbReference type="Gene3D" id="1.10.10.10">
    <property type="entry name" value="Winged helix-like DNA-binding domain superfamily/Winged helix DNA-binding domain"/>
    <property type="match status" value="1"/>
</dbReference>
<protein>
    <recommendedName>
        <fullName evidence="3">Plasmid replication protein RepL domain-containing protein</fullName>
    </recommendedName>
</protein>
<dbReference type="eggNOG" id="COG1414">
    <property type="taxonomic scope" value="Bacteria"/>
</dbReference>
<organism evidence="1 2">
    <name type="scientific">Fibrella aestuarina BUZ 2</name>
    <dbReference type="NCBI Taxonomy" id="1166018"/>
    <lineage>
        <taxon>Bacteria</taxon>
        <taxon>Pseudomonadati</taxon>
        <taxon>Bacteroidota</taxon>
        <taxon>Cytophagia</taxon>
        <taxon>Cytophagales</taxon>
        <taxon>Spirosomataceae</taxon>
        <taxon>Fibrella</taxon>
    </lineage>
</organism>
<keyword evidence="2" id="KW-1185">Reference proteome</keyword>
<evidence type="ECO:0000313" key="2">
    <source>
        <dbReference type="Proteomes" id="UP000011058"/>
    </source>
</evidence>
<dbReference type="STRING" id="1166018.FAES_3261"/>
<dbReference type="RefSeq" id="WP_015332369.1">
    <property type="nucleotide sequence ID" value="NC_020054.1"/>
</dbReference>
<evidence type="ECO:0008006" key="3">
    <source>
        <dbReference type="Google" id="ProtNLM"/>
    </source>
</evidence>
<name>I0KAW7_9BACT</name>
<accession>I0KAW7</accession>
<proteinExistence type="predicted"/>
<dbReference type="SUPFAM" id="SSF46785">
    <property type="entry name" value="Winged helix' DNA-binding domain"/>
    <property type="match status" value="1"/>
</dbReference>
<evidence type="ECO:0000313" key="1">
    <source>
        <dbReference type="EMBL" id="CCH01270.1"/>
    </source>
</evidence>
<dbReference type="AlphaFoldDB" id="I0KAW7"/>